<name>A0A433RPX3_9BACL</name>
<dbReference type="Proteomes" id="UP000288623">
    <property type="component" value="Unassembled WGS sequence"/>
</dbReference>
<keyword evidence="3" id="KW-1185">Reference proteome</keyword>
<dbReference type="Pfam" id="PF04525">
    <property type="entry name" value="LOR"/>
    <property type="match status" value="1"/>
</dbReference>
<dbReference type="OrthoDB" id="652307at2"/>
<evidence type="ECO:0000256" key="1">
    <source>
        <dbReference type="ARBA" id="ARBA00005437"/>
    </source>
</evidence>
<dbReference type="RefSeq" id="WP_126991706.1">
    <property type="nucleotide sequence ID" value="NZ_JTFC01000042.1"/>
</dbReference>
<dbReference type="EMBL" id="JTFC01000042">
    <property type="protein sequence ID" value="RUS52380.1"/>
    <property type="molecule type" value="Genomic_DNA"/>
</dbReference>
<dbReference type="InterPro" id="IPR007612">
    <property type="entry name" value="LOR"/>
</dbReference>
<proteinExistence type="inferred from homology"/>
<comment type="caution">
    <text evidence="2">The sequence shown here is derived from an EMBL/GenBank/DDBJ whole genome shotgun (WGS) entry which is preliminary data.</text>
</comment>
<dbReference type="Gene3D" id="2.40.160.200">
    <property type="entry name" value="LURP1-related"/>
    <property type="match status" value="1"/>
</dbReference>
<dbReference type="AlphaFoldDB" id="A0A433RPX3"/>
<dbReference type="SUPFAM" id="SSF54518">
    <property type="entry name" value="Tubby C-terminal domain-like"/>
    <property type="match status" value="1"/>
</dbReference>
<organism evidence="2 3">
    <name type="scientific">Candidatus Kurthia intestinigallinarum</name>
    <dbReference type="NCBI Taxonomy" id="1562256"/>
    <lineage>
        <taxon>Bacteria</taxon>
        <taxon>Bacillati</taxon>
        <taxon>Bacillota</taxon>
        <taxon>Bacilli</taxon>
        <taxon>Bacillales</taxon>
        <taxon>Caryophanaceae</taxon>
        <taxon>Kurthia</taxon>
    </lineage>
</organism>
<reference evidence="2 3" key="1">
    <citation type="submission" date="2014-11" db="EMBL/GenBank/DDBJ databases">
        <title>Genome sequence and analysis of novel Kurthia sp.</title>
        <authorList>
            <person name="Lawson J.N."/>
            <person name="Gonzalez J.E."/>
            <person name="Rinauldi L."/>
            <person name="Xuan Z."/>
            <person name="Firman A."/>
            <person name="Shaddox L."/>
            <person name="Trudeau A."/>
            <person name="Shah S."/>
            <person name="Reiman D."/>
        </authorList>
    </citation>
    <scope>NUCLEOTIDE SEQUENCE [LARGE SCALE GENOMIC DNA]</scope>
    <source>
        <strain evidence="2 3">3B1D</strain>
    </source>
</reference>
<dbReference type="InterPro" id="IPR038595">
    <property type="entry name" value="LOR_sf"/>
</dbReference>
<dbReference type="InterPro" id="IPR025659">
    <property type="entry name" value="Tubby-like_C"/>
</dbReference>
<accession>A0A433RPX3</accession>
<evidence type="ECO:0000313" key="3">
    <source>
        <dbReference type="Proteomes" id="UP000288623"/>
    </source>
</evidence>
<comment type="similarity">
    <text evidence="1">Belongs to the LOR family.</text>
</comment>
<evidence type="ECO:0008006" key="4">
    <source>
        <dbReference type="Google" id="ProtNLM"/>
    </source>
</evidence>
<gene>
    <name evidence="2" type="ORF">QI30_16535</name>
</gene>
<protein>
    <recommendedName>
        <fullName evidence="4">LURP-one-related family protein</fullName>
    </recommendedName>
</protein>
<evidence type="ECO:0000313" key="2">
    <source>
        <dbReference type="EMBL" id="RUS52380.1"/>
    </source>
</evidence>
<sequence>MKQLYMKQKIFSLSGKFSVTDSGQQDQYFVEGSFMQIPKTFTILDKQRNEVAHITKKVFSFLPKFFVEVDGREILTIKKELSFFKGRYTIEDAAIEMRGDWWDMDFSVYHDGQLIGDVHKKWLSWGDQYEITINDEAFETILISLVVAIDCVKASEAAAASS</sequence>